<keyword evidence="4" id="KW-1185">Reference proteome</keyword>
<evidence type="ECO:0000256" key="1">
    <source>
        <dbReference type="ARBA" id="ARBA00022603"/>
    </source>
</evidence>
<evidence type="ECO:0000313" key="4">
    <source>
        <dbReference type="Proteomes" id="UP000270342"/>
    </source>
</evidence>
<dbReference type="PANTHER" id="PTHR43542">
    <property type="entry name" value="METHYLTRANSFERASE"/>
    <property type="match status" value="1"/>
</dbReference>
<keyword evidence="1 3" id="KW-0489">Methyltransferase</keyword>
<gene>
    <name evidence="3" type="primary">rsmD</name>
    <name evidence="3" type="ORF">D7S86_02525</name>
</gene>
<dbReference type="CDD" id="cd02440">
    <property type="entry name" value="AdoMet_MTases"/>
    <property type="match status" value="1"/>
</dbReference>
<dbReference type="PANTHER" id="PTHR43542:SF1">
    <property type="entry name" value="METHYLTRANSFERASE"/>
    <property type="match status" value="1"/>
</dbReference>
<dbReference type="EC" id="2.1.1.171" evidence="3"/>
<dbReference type="Gene3D" id="3.40.50.150">
    <property type="entry name" value="Vaccinia Virus protein VP39"/>
    <property type="match status" value="1"/>
</dbReference>
<dbReference type="Proteomes" id="UP000270342">
    <property type="component" value="Unassembled WGS sequence"/>
</dbReference>
<dbReference type="GO" id="GO:0052913">
    <property type="term" value="F:16S rRNA (guanine(966)-N(2))-methyltransferase activity"/>
    <property type="evidence" value="ECO:0007669"/>
    <property type="project" value="UniProtKB-EC"/>
</dbReference>
<keyword evidence="2 3" id="KW-0808">Transferase</keyword>
<accession>A0A494YEP4</accession>
<name>A0A494YEP4_9BURK</name>
<dbReference type="EMBL" id="RBZU01000001">
    <property type="protein sequence ID" value="RKP58823.1"/>
    <property type="molecule type" value="Genomic_DNA"/>
</dbReference>
<protein>
    <submittedName>
        <fullName evidence="3">16S rRNA (Guanine(966)-N(2))-methyltransferase RsmD</fullName>
        <ecNumber evidence="3">2.1.1.171</ecNumber>
    </submittedName>
</protein>
<dbReference type="NCBIfam" id="TIGR00095">
    <property type="entry name" value="16S rRNA (guanine(966)-N(2))-methyltransferase RsmD"/>
    <property type="match status" value="1"/>
</dbReference>
<reference evidence="3 4" key="1">
    <citation type="submission" date="2018-10" db="EMBL/GenBank/DDBJ databases">
        <title>Robbsia sp. DHC34, isolated from soil.</title>
        <authorList>
            <person name="Gao Z.-H."/>
            <person name="Qiu L.-H."/>
        </authorList>
    </citation>
    <scope>NUCLEOTIDE SEQUENCE [LARGE SCALE GENOMIC DNA]</scope>
    <source>
        <strain evidence="3 4">DHC34</strain>
    </source>
</reference>
<dbReference type="PIRSF" id="PIRSF004553">
    <property type="entry name" value="CHP00095"/>
    <property type="match status" value="1"/>
</dbReference>
<dbReference type="InterPro" id="IPR004398">
    <property type="entry name" value="RNA_MeTrfase_RsmD"/>
</dbReference>
<dbReference type="SUPFAM" id="SSF53335">
    <property type="entry name" value="S-adenosyl-L-methionine-dependent methyltransferases"/>
    <property type="match status" value="1"/>
</dbReference>
<dbReference type="RefSeq" id="WP_121083029.1">
    <property type="nucleotide sequence ID" value="NZ_RBZU01000001.1"/>
</dbReference>
<dbReference type="AlphaFoldDB" id="A0A494YEP4"/>
<dbReference type="Pfam" id="PF03602">
    <property type="entry name" value="Cons_hypoth95"/>
    <property type="match status" value="1"/>
</dbReference>
<evidence type="ECO:0000313" key="3">
    <source>
        <dbReference type="EMBL" id="RKP58823.1"/>
    </source>
</evidence>
<sequence>MPRHPTHDAPPSRPAVKLRHAPQQVRIIGGLWKRTPLAVALIDGLRPTPDRVRETVFNWLGQTLDGLVCVDLFAGTGALGFEAASRGAQRVVLVEQHPRAAAQLRAVKLKLSAEAVEIVEADALRFARGSTPKSADVVFLDPPFDSSLLADVWPHALKLVAPGGALYVESKAPVEDLGELPPDWAVVRRGRAGLVHYHLLRHDVQ</sequence>
<dbReference type="InterPro" id="IPR029063">
    <property type="entry name" value="SAM-dependent_MTases_sf"/>
</dbReference>
<organism evidence="3 4">
    <name type="scientific">Pararobbsia silviterrae</name>
    <dbReference type="NCBI Taxonomy" id="1792498"/>
    <lineage>
        <taxon>Bacteria</taxon>
        <taxon>Pseudomonadati</taxon>
        <taxon>Pseudomonadota</taxon>
        <taxon>Betaproteobacteria</taxon>
        <taxon>Burkholderiales</taxon>
        <taxon>Burkholderiaceae</taxon>
        <taxon>Pararobbsia</taxon>
    </lineage>
</organism>
<proteinExistence type="predicted"/>
<evidence type="ECO:0000256" key="2">
    <source>
        <dbReference type="ARBA" id="ARBA00022679"/>
    </source>
</evidence>
<comment type="caution">
    <text evidence="3">The sequence shown here is derived from an EMBL/GenBank/DDBJ whole genome shotgun (WGS) entry which is preliminary data.</text>
</comment>
<dbReference type="OrthoDB" id="9803017at2"/>